<proteinExistence type="predicted"/>
<accession>A0ABW5E0N3</accession>
<dbReference type="EMBL" id="JBHUJC010000019">
    <property type="protein sequence ID" value="MFD2276106.1"/>
    <property type="molecule type" value="Genomic_DNA"/>
</dbReference>
<organism evidence="2 3">
    <name type="scientific">Rubritalea spongiae</name>
    <dbReference type="NCBI Taxonomy" id="430797"/>
    <lineage>
        <taxon>Bacteria</taxon>
        <taxon>Pseudomonadati</taxon>
        <taxon>Verrucomicrobiota</taxon>
        <taxon>Verrucomicrobiia</taxon>
        <taxon>Verrucomicrobiales</taxon>
        <taxon>Rubritaleaceae</taxon>
        <taxon>Rubritalea</taxon>
    </lineage>
</organism>
<protein>
    <submittedName>
        <fullName evidence="2">PEP-CTERM sorting domain-containing protein</fullName>
    </submittedName>
</protein>
<dbReference type="Proteomes" id="UP001597297">
    <property type="component" value="Unassembled WGS sequence"/>
</dbReference>
<dbReference type="InterPro" id="IPR013424">
    <property type="entry name" value="Ice-binding_C"/>
</dbReference>
<dbReference type="RefSeq" id="WP_377095327.1">
    <property type="nucleotide sequence ID" value="NZ_JBHSJM010000001.1"/>
</dbReference>
<keyword evidence="1" id="KW-0732">Signal</keyword>
<evidence type="ECO:0000313" key="2">
    <source>
        <dbReference type="EMBL" id="MFD2276106.1"/>
    </source>
</evidence>
<evidence type="ECO:0000256" key="1">
    <source>
        <dbReference type="SAM" id="SignalP"/>
    </source>
</evidence>
<feature type="signal peptide" evidence="1">
    <location>
        <begin position="1"/>
        <end position="21"/>
    </location>
</feature>
<reference evidence="3" key="1">
    <citation type="journal article" date="2019" name="Int. J. Syst. Evol. Microbiol.">
        <title>The Global Catalogue of Microorganisms (GCM) 10K type strain sequencing project: providing services to taxonomists for standard genome sequencing and annotation.</title>
        <authorList>
            <consortium name="The Broad Institute Genomics Platform"/>
            <consortium name="The Broad Institute Genome Sequencing Center for Infectious Disease"/>
            <person name="Wu L."/>
            <person name="Ma J."/>
        </authorList>
    </citation>
    <scope>NUCLEOTIDE SEQUENCE [LARGE SCALE GENOMIC DNA]</scope>
    <source>
        <strain evidence="3">JCM 16545</strain>
    </source>
</reference>
<gene>
    <name evidence="2" type="ORF">ACFSQZ_06475</name>
</gene>
<comment type="caution">
    <text evidence="2">The sequence shown here is derived from an EMBL/GenBank/DDBJ whole genome shotgun (WGS) entry which is preliminary data.</text>
</comment>
<name>A0ABW5E0N3_9BACT</name>
<dbReference type="NCBIfam" id="TIGR02595">
    <property type="entry name" value="PEP_CTERM"/>
    <property type="match status" value="1"/>
</dbReference>
<feature type="chain" id="PRO_5047266470" evidence="1">
    <location>
        <begin position="22"/>
        <end position="257"/>
    </location>
</feature>
<keyword evidence="3" id="KW-1185">Reference proteome</keyword>
<evidence type="ECO:0000313" key="3">
    <source>
        <dbReference type="Proteomes" id="UP001597297"/>
    </source>
</evidence>
<sequence length="257" mass="26276">MIPSTKCALLVLLASANAGLAATVNLDFSTASGLGAFSVDVAGQGSGTGETVSLTATLAPTITNNDLKSVPAGYDAIQSVFTASANNVTLSSHFGWSGSINLTGLDSKGNSYSLLVDLTYEENDFINVTADITDEIATGSGDDVTGDVRFAIWAGENGGGHRISGATNTFASGADNFSIVGSRTLNSSTASSSIGDDVGFILGFRDTPNGTLLIDNLNFSAELNETNTVDFTAVPEPTSTSLLGIATIGLLTRRKRS</sequence>